<evidence type="ECO:0000259" key="22">
    <source>
        <dbReference type="PROSITE" id="PS50023"/>
    </source>
</evidence>
<dbReference type="PROSITE" id="PS51216">
    <property type="entry name" value="NEBULIN"/>
    <property type="match status" value="1"/>
</dbReference>
<evidence type="ECO:0000256" key="15">
    <source>
        <dbReference type="ARBA" id="ARBA00023203"/>
    </source>
</evidence>
<dbReference type="FunFam" id="2.10.110.10:FF:000087">
    <property type="entry name" value="LIM zinc-binding domain-containing Nebulette"/>
    <property type="match status" value="1"/>
</dbReference>
<evidence type="ECO:0000259" key="21">
    <source>
        <dbReference type="PROSITE" id="PS50002"/>
    </source>
</evidence>
<dbReference type="InterPro" id="IPR035630">
    <property type="entry name" value="Lasp1_SH3"/>
</dbReference>
<evidence type="ECO:0000256" key="10">
    <source>
        <dbReference type="ARBA" id="ARBA00022737"/>
    </source>
</evidence>
<dbReference type="Pfam" id="PF00018">
    <property type="entry name" value="SH3_1"/>
    <property type="match status" value="1"/>
</dbReference>
<dbReference type="PANTHER" id="PTHR46218">
    <property type="entry name" value="LASP"/>
    <property type="match status" value="1"/>
</dbReference>
<keyword evidence="14" id="KW-0406">Ion transport</keyword>
<dbReference type="PROSITE" id="PS50023">
    <property type="entry name" value="LIM_DOMAIN_2"/>
    <property type="match status" value="1"/>
</dbReference>
<protein>
    <recommendedName>
        <fullName evidence="3">LIM and SH3 domain protein 1</fullName>
    </recommendedName>
</protein>
<dbReference type="PRINTS" id="PR00452">
    <property type="entry name" value="SH3DOMAIN"/>
</dbReference>
<dbReference type="SMART" id="SM00326">
    <property type="entry name" value="SH3"/>
    <property type="match status" value="1"/>
</dbReference>
<dbReference type="GO" id="GO:0051015">
    <property type="term" value="F:actin filament binding"/>
    <property type="evidence" value="ECO:0007669"/>
    <property type="project" value="TreeGrafter"/>
</dbReference>
<evidence type="ECO:0000256" key="9">
    <source>
        <dbReference type="ARBA" id="ARBA00022723"/>
    </source>
</evidence>
<evidence type="ECO:0000256" key="1">
    <source>
        <dbReference type="ARBA" id="ARBA00004245"/>
    </source>
</evidence>
<feature type="domain" description="LIM zinc-binding" evidence="22">
    <location>
        <begin position="3"/>
        <end position="63"/>
    </location>
</feature>
<evidence type="ECO:0000256" key="16">
    <source>
        <dbReference type="ARBA" id="ARBA00023212"/>
    </source>
</evidence>
<organism evidence="23 24">
    <name type="scientific">Fundulus heteroclitus</name>
    <name type="common">Killifish</name>
    <name type="synonym">Mummichog</name>
    <dbReference type="NCBI Taxonomy" id="8078"/>
    <lineage>
        <taxon>Eukaryota</taxon>
        <taxon>Metazoa</taxon>
        <taxon>Chordata</taxon>
        <taxon>Craniata</taxon>
        <taxon>Vertebrata</taxon>
        <taxon>Euteleostomi</taxon>
        <taxon>Actinopterygii</taxon>
        <taxon>Neopterygii</taxon>
        <taxon>Teleostei</taxon>
        <taxon>Neoteleostei</taxon>
        <taxon>Acanthomorphata</taxon>
        <taxon>Ovalentaria</taxon>
        <taxon>Atherinomorphae</taxon>
        <taxon>Cyprinodontiformes</taxon>
        <taxon>Fundulidae</taxon>
        <taxon>Fundulus</taxon>
    </lineage>
</organism>
<keyword evidence="16" id="KW-0206">Cytoskeleton</keyword>
<dbReference type="SUPFAM" id="SSF57716">
    <property type="entry name" value="Glucocorticoid receptor-like (DNA-binding domain)"/>
    <property type="match status" value="1"/>
</dbReference>
<dbReference type="SMART" id="SM00227">
    <property type="entry name" value="NEBU"/>
    <property type="match status" value="2"/>
</dbReference>
<dbReference type="GO" id="GO:0046872">
    <property type="term" value="F:metal ion binding"/>
    <property type="evidence" value="ECO:0007669"/>
    <property type="project" value="UniProtKB-KW"/>
</dbReference>
<dbReference type="AlphaFoldDB" id="A0A3Q2QLV0"/>
<keyword evidence="9 18" id="KW-0479">Metal-binding</keyword>
<evidence type="ECO:0000256" key="20">
    <source>
        <dbReference type="SAM" id="MobiDB-lite"/>
    </source>
</evidence>
<evidence type="ECO:0000256" key="11">
    <source>
        <dbReference type="ARBA" id="ARBA00022833"/>
    </source>
</evidence>
<name>A0A3Q2QLV0_FUNHE</name>
<dbReference type="InterPro" id="IPR001452">
    <property type="entry name" value="SH3_domain"/>
</dbReference>
<evidence type="ECO:0000256" key="13">
    <source>
        <dbReference type="ARBA" id="ARBA00023038"/>
    </source>
</evidence>
<keyword evidence="15" id="KW-0009">Actin-binding</keyword>
<dbReference type="Pfam" id="PF00880">
    <property type="entry name" value="Nebulin"/>
    <property type="match status" value="1"/>
</dbReference>
<dbReference type="GO" id="GO:0006811">
    <property type="term" value="P:monoatomic ion transport"/>
    <property type="evidence" value="ECO:0007669"/>
    <property type="project" value="UniProtKB-KW"/>
</dbReference>
<dbReference type="Ensembl" id="ENSFHET00000016580.1">
    <property type="protein sequence ID" value="ENSFHEP00000027647.1"/>
    <property type="gene ID" value="ENSFHEG00000011271.1"/>
</dbReference>
<accession>A0A3Q2QLV0</accession>
<keyword evidence="4 19" id="KW-0728">SH3 domain</keyword>
<dbReference type="Gene3D" id="2.10.110.10">
    <property type="entry name" value="Cysteine Rich Protein"/>
    <property type="match status" value="1"/>
</dbReference>
<evidence type="ECO:0000313" key="24">
    <source>
        <dbReference type="Proteomes" id="UP000265000"/>
    </source>
</evidence>
<dbReference type="Proteomes" id="UP000265000">
    <property type="component" value="Unplaced"/>
</dbReference>
<dbReference type="PROSITE" id="PS50002">
    <property type="entry name" value="SH3"/>
    <property type="match status" value="1"/>
</dbReference>
<comment type="function">
    <text evidence="17">Plays an important role in the regulation of dynamic actin-based, cytoskeletal activities. Agonist-dependent changes in LASP1 phosphorylation may also serve to regulate actin-associated ion transport activities, not only in the parietal cell but also in certain other F-actin-rich secretory epithelial cell types.</text>
</comment>
<dbReference type="GO" id="GO:0005856">
    <property type="term" value="C:cytoskeleton"/>
    <property type="evidence" value="ECO:0007669"/>
    <property type="project" value="UniProtKB-SubCell"/>
</dbReference>
<dbReference type="InterPro" id="IPR051759">
    <property type="entry name" value="LIM-SH3_domain_protein"/>
</dbReference>
<keyword evidence="6" id="KW-0488">Methylation</keyword>
<keyword evidence="13 18" id="KW-0440">LIM domain</keyword>
<keyword evidence="12" id="KW-0007">Acetylation</keyword>
<dbReference type="InterPro" id="IPR036028">
    <property type="entry name" value="SH3-like_dom_sf"/>
</dbReference>
<reference evidence="23" key="2">
    <citation type="submission" date="2025-09" db="UniProtKB">
        <authorList>
            <consortium name="Ensembl"/>
        </authorList>
    </citation>
    <scope>IDENTIFICATION</scope>
</reference>
<evidence type="ECO:0000256" key="6">
    <source>
        <dbReference type="ARBA" id="ARBA00022481"/>
    </source>
</evidence>
<evidence type="ECO:0000256" key="4">
    <source>
        <dbReference type="ARBA" id="ARBA00022443"/>
    </source>
</evidence>
<dbReference type="SUPFAM" id="SSF50044">
    <property type="entry name" value="SH3-domain"/>
    <property type="match status" value="1"/>
</dbReference>
<dbReference type="InterPro" id="IPR000900">
    <property type="entry name" value="Nebulin_repeat"/>
</dbReference>
<dbReference type="GeneTree" id="ENSGT00940000154775"/>
<dbReference type="Gene3D" id="2.30.30.40">
    <property type="entry name" value="SH3 Domains"/>
    <property type="match status" value="1"/>
</dbReference>
<feature type="domain" description="SH3" evidence="21">
    <location>
        <begin position="179"/>
        <end position="238"/>
    </location>
</feature>
<keyword evidence="5" id="KW-0813">Transport</keyword>
<proteinExistence type="predicted"/>
<reference evidence="23" key="1">
    <citation type="submission" date="2025-08" db="UniProtKB">
        <authorList>
            <consortium name="Ensembl"/>
        </authorList>
    </citation>
    <scope>IDENTIFICATION</scope>
</reference>
<dbReference type="PROSITE" id="PS00478">
    <property type="entry name" value="LIM_DOMAIN_1"/>
    <property type="match status" value="1"/>
</dbReference>
<evidence type="ECO:0000256" key="14">
    <source>
        <dbReference type="ARBA" id="ARBA00023065"/>
    </source>
</evidence>
<evidence type="ECO:0000256" key="8">
    <source>
        <dbReference type="ARBA" id="ARBA00022553"/>
    </source>
</evidence>
<evidence type="ECO:0000256" key="5">
    <source>
        <dbReference type="ARBA" id="ARBA00022448"/>
    </source>
</evidence>
<dbReference type="GO" id="GO:0005925">
    <property type="term" value="C:focal adhesion"/>
    <property type="evidence" value="ECO:0007669"/>
    <property type="project" value="TreeGrafter"/>
</dbReference>
<dbReference type="SMART" id="SM00132">
    <property type="entry name" value="LIM"/>
    <property type="match status" value="1"/>
</dbReference>
<evidence type="ECO:0000256" key="7">
    <source>
        <dbReference type="ARBA" id="ARBA00022490"/>
    </source>
</evidence>
<feature type="region of interest" description="Disordered" evidence="20">
    <location>
        <begin position="160"/>
        <end position="181"/>
    </location>
</feature>
<evidence type="ECO:0000256" key="17">
    <source>
        <dbReference type="ARBA" id="ARBA00025477"/>
    </source>
</evidence>
<keyword evidence="24" id="KW-1185">Reference proteome</keyword>
<evidence type="ECO:0000256" key="12">
    <source>
        <dbReference type="ARBA" id="ARBA00022990"/>
    </source>
</evidence>
<dbReference type="Pfam" id="PF00412">
    <property type="entry name" value="LIM"/>
    <property type="match status" value="1"/>
</dbReference>
<comment type="subcellular location">
    <subcellularLocation>
        <location evidence="2">Cytoplasm</location>
        <location evidence="2">Cell cortex</location>
    </subcellularLocation>
    <subcellularLocation>
        <location evidence="1">Cytoplasm</location>
        <location evidence="1">Cytoskeleton</location>
    </subcellularLocation>
</comment>
<dbReference type="PANTHER" id="PTHR46218:SF2">
    <property type="entry name" value="LIM AND SH3 DOMAIN PROTEIN 1"/>
    <property type="match status" value="1"/>
</dbReference>
<keyword evidence="10" id="KW-0677">Repeat</keyword>
<dbReference type="CDD" id="cd11934">
    <property type="entry name" value="SH3_Lasp1_C"/>
    <property type="match status" value="1"/>
</dbReference>
<keyword evidence="8" id="KW-0597">Phosphoprotein</keyword>
<evidence type="ECO:0000313" key="23">
    <source>
        <dbReference type="Ensembl" id="ENSFHEP00000027647.1"/>
    </source>
</evidence>
<dbReference type="CDD" id="cd09447">
    <property type="entry name" value="LIM_LASP"/>
    <property type="match status" value="1"/>
</dbReference>
<evidence type="ECO:0000256" key="3">
    <source>
        <dbReference type="ARBA" id="ARBA00020662"/>
    </source>
</evidence>
<keyword evidence="7" id="KW-0963">Cytoplasm</keyword>
<dbReference type="STRING" id="8078.ENSFHEP00000027647"/>
<dbReference type="GO" id="GO:0005938">
    <property type="term" value="C:cell cortex"/>
    <property type="evidence" value="ECO:0007669"/>
    <property type="project" value="UniProtKB-SubCell"/>
</dbReference>
<evidence type="ECO:0000256" key="19">
    <source>
        <dbReference type="PROSITE-ProRule" id="PRU00192"/>
    </source>
</evidence>
<evidence type="ECO:0000256" key="18">
    <source>
        <dbReference type="PROSITE-ProRule" id="PRU00125"/>
    </source>
</evidence>
<sequence>MNPLCGRCNQVVYPTEKVNCLDKYWHKGCFSCEVCKMTLNMKNYKGFEKRPYCNAHYPKTNFTCVADTPENLRLKQQTKMQSQVHYREDFEKNKGKGFSVVADTPEMQRIKKTQDQISNPVLCFRFNLQELACISLMAPLSTFCLLLSGSYQQPAASQNYHYEPTPEPVRQAAAAPPPSSGKRYRAVYDYSAADDDEVSFSDGDVIVDVQQIDEGWMYGRVERTGQQGMLPSNYVEAI</sequence>
<keyword evidence="11 18" id="KW-0862">Zinc</keyword>
<evidence type="ECO:0000256" key="2">
    <source>
        <dbReference type="ARBA" id="ARBA00004544"/>
    </source>
</evidence>
<dbReference type="InterPro" id="IPR001781">
    <property type="entry name" value="Znf_LIM"/>
</dbReference>
<dbReference type="FunFam" id="2.30.30.40:FF:000007">
    <property type="entry name" value="nebulin isoform X1"/>
    <property type="match status" value="1"/>
</dbReference>